<evidence type="ECO:0000313" key="16">
    <source>
        <dbReference type="EnsemblMetazoa" id="ACUA000196-PA"/>
    </source>
</evidence>
<feature type="active site" evidence="9">
    <location>
        <position position="248"/>
    </location>
</feature>
<dbReference type="InterPro" id="IPR011604">
    <property type="entry name" value="PDDEXK-like_dom_sf"/>
</dbReference>
<dbReference type="GO" id="GO:0005230">
    <property type="term" value="F:extracellular ligand-gated monoatomic ion channel activity"/>
    <property type="evidence" value="ECO:0007669"/>
    <property type="project" value="InterPro"/>
</dbReference>
<dbReference type="Pfam" id="PF12248">
    <property type="entry name" value="Methyltransf_FA"/>
    <property type="match status" value="1"/>
</dbReference>
<feature type="active site" evidence="9">
    <location>
        <position position="263"/>
    </location>
</feature>
<feature type="compositionally biased region" description="Low complexity" evidence="13">
    <location>
        <begin position="382"/>
        <end position="401"/>
    </location>
</feature>
<feature type="active site" description="Proton donor/acceptor" evidence="10">
    <location>
        <position position="788"/>
    </location>
</feature>
<reference evidence="17" key="1">
    <citation type="submission" date="2013-09" db="EMBL/GenBank/DDBJ databases">
        <title>The Genome Sequence of Anopheles culicifacies species A.</title>
        <authorList>
            <consortium name="The Broad Institute Genomics Platform"/>
            <person name="Neafsey D.E."/>
            <person name="Besansky N."/>
            <person name="Howell P."/>
            <person name="Walton C."/>
            <person name="Young S.K."/>
            <person name="Zeng Q."/>
            <person name="Gargeya S."/>
            <person name="Fitzgerald M."/>
            <person name="Haas B."/>
            <person name="Abouelleil A."/>
            <person name="Allen A.W."/>
            <person name="Alvarado L."/>
            <person name="Arachchi H.M."/>
            <person name="Berlin A.M."/>
            <person name="Chapman S.B."/>
            <person name="Gainer-Dewar J."/>
            <person name="Goldberg J."/>
            <person name="Griggs A."/>
            <person name="Gujja S."/>
            <person name="Hansen M."/>
            <person name="Howarth C."/>
            <person name="Imamovic A."/>
            <person name="Ireland A."/>
            <person name="Larimer J."/>
            <person name="McCowan C."/>
            <person name="Murphy C."/>
            <person name="Pearson M."/>
            <person name="Poon T.W."/>
            <person name="Priest M."/>
            <person name="Roberts A."/>
            <person name="Saif S."/>
            <person name="Shea T."/>
            <person name="Sisk P."/>
            <person name="Sykes S."/>
            <person name="Wortman J."/>
            <person name="Nusbaum C."/>
            <person name="Birren B."/>
        </authorList>
    </citation>
    <scope>NUCLEOTIDE SEQUENCE [LARGE SCALE GENOMIC DNA]</scope>
    <source>
        <strain evidence="17">A-37</strain>
    </source>
</reference>
<dbReference type="InterPro" id="IPR010347">
    <property type="entry name" value="Tdp1"/>
</dbReference>
<name>A0A182LRJ8_9DIPT</name>
<evidence type="ECO:0000256" key="2">
    <source>
        <dbReference type="ARBA" id="ARBA00010205"/>
    </source>
</evidence>
<evidence type="ECO:0000256" key="9">
    <source>
        <dbReference type="HAMAP-Rule" id="MF_03030"/>
    </source>
</evidence>
<keyword evidence="7" id="KW-0234">DNA repair</keyword>
<feature type="active site" evidence="9">
    <location>
        <position position="261"/>
    </location>
</feature>
<keyword evidence="14" id="KW-1133">Transmembrane helix</keyword>
<evidence type="ECO:0000256" key="6">
    <source>
        <dbReference type="ARBA" id="ARBA00022839"/>
    </source>
</evidence>
<dbReference type="STRING" id="139723.A0A182LRJ8"/>
<evidence type="ECO:0000256" key="5">
    <source>
        <dbReference type="ARBA" id="ARBA00022801"/>
    </source>
</evidence>
<keyword evidence="5 9" id="KW-0378">Hydrolase</keyword>
<keyword evidence="9" id="KW-0496">Mitochondrion</keyword>
<accession>A0A182LRJ8</accession>
<dbReference type="GO" id="GO:0005634">
    <property type="term" value="C:nucleus"/>
    <property type="evidence" value="ECO:0007669"/>
    <property type="project" value="UniProtKB-SubCell"/>
</dbReference>
<sequence>MLISFVRGLSTAAKRANIKLSKADAIKRLNYENKALFGAVVKPAKKKNKATQVDKQVSANTVAIETEYSSEIYWQSRNASRVTPTTDAVVESACVSSGLTIPFTETELQHITKFPIVPNGEHIIEKEWMLHEQYESEEYKSPSVNRVLSATMPEASRQALLRWKATKIAELGEAGFQQLQKEIFARGSILHTTLETWLSGCDPSEGMIENTGLLWKSVRGALEEVERPAKIIERKLYHPYLHYNGVVDCITSIKGQYHVIEWKTSDNPKTSVGATYDAPIQLCAYLGALQANNELCDSRIQRGAIFVAYTSGKPANVHILDYGEMRLEKLLAKAASISMVEIPDDVKVHKSVFTEQLKIVSSLFPHLSCDSTNPEKKTKLEPTISQPKTQPPTTSTLPTSSVAKTDPKPSSSGKDDKNTIESLFAERRAKMQAAQRDKPVETVVPAKKDEFTSKSSTPDTGISLKQAIPRDINSYFPVVAPRGRMAQKLAAAAPYNFFLTTITASKPTHTEPLSITFQELLDSSLGELECSVQMNFMVDIGWLLAHYFFAGYENVPLLVLYGDETPELRMVSQKKPNVTAVKVEIKTPFGVHHTKMGLYGYRDGSMRVVISTANLYEDDWHNRTQGLWISPRLPAVPEGSDTMYGESRTDFRSTSVPGGHTNTPKGPLWGHPRLGYVLSQHAAPIDDACPLVAQSSSIGSLGPSPESWVLGEIMASFRKDSAPVGIRRLPGFRMIYPSYSNVRQSHDGLLGGGCLPYVRNTHVKQEWLKDYLHQWCSRSRQRNKAMPHIKTYCRWSHRGLYWFLLTSANLSKAAWGVYNKTGRFEKPLRINSYEAGVLFLPRMLLPKNRSPTDHMERPESNELLASGECSADKSTNASKSADINDFLPVVAPRGRMAEKLTAAAPYNFFLTTITDSSPTHTEPLSITFQELLDPSLGELECSVQTTFLIDIDWLMMQYSLAGYENCPLLILHGEKSPEDDMISPKKPNVTVLNVEIKTPIGVHHTKMGLYGYRDGSMRVVISTANLYEEDWYNRTQGLWISPRLPAVPEGCESTYGESITEFRTSLLAYLDAYKFPQLQPWMERIIAQTSAVGIYGSSPKSWIQNEIMANFGRDSARKTVRLLPGFRFIFPSYASVCASYDGLIGGSCLRYEAEVHNRQLWLEKYLYQWISHARHRNKAIPHIKTYCRWSAQGLQWFLLTSANFSKSAWGINRFGKSLHINNYEAGVLYLPKILWREIHPKSAKNLVSVNLFLINKRPLTANYNCIELHKCKQHNAINGYNYRAFFKLHELQHHNLTDADLVVDLLVYVLAPRDAHILLSEQNKSATAAVEIVLGGGSNTFSQIRLGQKGSALKTKGSTGLLSPIDPLPVRVRIYTAGQIKIYAGNLTGEPFMETVMPNQNTSQFRYVSFTTWGTAMAKWFYDCPLPSNTTNGSALIDGNELEQEYDGKQRLLNHLTGAPRWIDPPVNFTGVEIQHMYVKGFVYDQTTNLIEISGSMGVSWVDARYSWNSSDYDGKIMVGDVCHMVWRPSFETLSLFTGSSIMCFITDHGFVGVEILEFSWVNFCPLADSYRWPFDVNTCKLQLLAASHERNVPISLTMGGIRFDPNYEQSEWSLKSFGKHEMQSSNTPFGQQPMLELHIEMTRKSDIHSSSIYPSYFVANLLICVSFLVHGRSRLLLNSLGLIILLNAFLSLSAIAPRAGVPKIYIFFQWSLVFYTISSILFIIDLWLKKTRAIISSNSWIGRVISFPALRYAFAMDQRSVSGILHGPRRL</sequence>
<keyword evidence="4" id="KW-0227">DNA damage</keyword>
<evidence type="ECO:0000256" key="4">
    <source>
        <dbReference type="ARBA" id="ARBA00022763"/>
    </source>
</evidence>
<organism evidence="16 17">
    <name type="scientific">Anopheles culicifacies</name>
    <dbReference type="NCBI Taxonomy" id="139723"/>
    <lineage>
        <taxon>Eukaryota</taxon>
        <taxon>Metazoa</taxon>
        <taxon>Ecdysozoa</taxon>
        <taxon>Arthropoda</taxon>
        <taxon>Hexapoda</taxon>
        <taxon>Insecta</taxon>
        <taxon>Pterygota</taxon>
        <taxon>Neoptera</taxon>
        <taxon>Endopterygota</taxon>
        <taxon>Diptera</taxon>
        <taxon>Nematocera</taxon>
        <taxon>Culicoidea</taxon>
        <taxon>Culicidae</taxon>
        <taxon>Anophelinae</taxon>
        <taxon>Anopheles</taxon>
        <taxon>culicifacies species complex</taxon>
    </lineage>
</organism>
<dbReference type="GO" id="GO:0008297">
    <property type="term" value="F:single-stranded DNA exodeoxyribonuclease activity"/>
    <property type="evidence" value="ECO:0007669"/>
    <property type="project" value="UniProtKB-UniRule"/>
</dbReference>
<dbReference type="Gene3D" id="3.90.320.10">
    <property type="match status" value="1"/>
</dbReference>
<evidence type="ECO:0000256" key="13">
    <source>
        <dbReference type="SAM" id="MobiDB-lite"/>
    </source>
</evidence>
<feature type="binding site" evidence="11">
    <location>
        <position position="790"/>
    </location>
    <ligand>
        <name>substrate</name>
    </ligand>
</feature>
<evidence type="ECO:0000256" key="11">
    <source>
        <dbReference type="PIRSR" id="PIRSR610347-2"/>
    </source>
</evidence>
<dbReference type="GO" id="GO:0003690">
    <property type="term" value="F:double-stranded DNA binding"/>
    <property type="evidence" value="ECO:0007669"/>
    <property type="project" value="TreeGrafter"/>
</dbReference>
<dbReference type="GO" id="GO:0003697">
    <property type="term" value="F:single-stranded DNA binding"/>
    <property type="evidence" value="ECO:0007669"/>
    <property type="project" value="TreeGrafter"/>
</dbReference>
<keyword evidence="17" id="KW-1185">Reference proteome</keyword>
<feature type="transmembrane region" description="Helical" evidence="14">
    <location>
        <begin position="1677"/>
        <end position="1696"/>
    </location>
</feature>
<evidence type="ECO:0000256" key="7">
    <source>
        <dbReference type="ARBA" id="ARBA00023204"/>
    </source>
</evidence>
<keyword evidence="14" id="KW-0812">Transmembrane</keyword>
<dbReference type="GO" id="GO:0005739">
    <property type="term" value="C:mitochondrion"/>
    <property type="evidence" value="ECO:0007669"/>
    <property type="project" value="UniProtKB-SubCell"/>
</dbReference>
<dbReference type="EMBL" id="AXCM01002294">
    <property type="status" value="NOT_ANNOTATED_CDS"/>
    <property type="molecule type" value="Genomic_DNA"/>
</dbReference>
<feature type="domain" description="Farnesoic acid O-methyl transferase" evidence="15">
    <location>
        <begin position="1279"/>
        <end position="1425"/>
    </location>
</feature>
<feature type="binding site" evidence="11">
    <location>
        <position position="595"/>
    </location>
    <ligand>
        <name>substrate</name>
    </ligand>
</feature>
<keyword evidence="3 9" id="KW-0540">Nuclease</keyword>
<dbReference type="InterPro" id="IPR022041">
    <property type="entry name" value="Methyltransf_FA"/>
</dbReference>
<reference evidence="16" key="2">
    <citation type="submission" date="2020-05" db="UniProtKB">
        <authorList>
            <consortium name="EnsemblMetazoa"/>
        </authorList>
    </citation>
    <scope>IDENTIFICATION</scope>
    <source>
        <strain evidence="16">A-37</strain>
    </source>
</reference>
<evidence type="ECO:0000256" key="14">
    <source>
        <dbReference type="SAM" id="Phobius"/>
    </source>
</evidence>
<comment type="similarity">
    <text evidence="2">Belongs to the tyrosyl-DNA phosphodiesterase family.</text>
</comment>
<dbReference type="Gene3D" id="2.70.170.10">
    <property type="entry name" value="Neurotransmitter-gated ion-channel ligand-binding domain"/>
    <property type="match status" value="1"/>
</dbReference>
<dbReference type="VEuPathDB" id="VectorBase:ACUA000196"/>
<dbReference type="GO" id="GO:0016020">
    <property type="term" value="C:membrane"/>
    <property type="evidence" value="ECO:0007669"/>
    <property type="project" value="InterPro"/>
</dbReference>
<dbReference type="HAMAP" id="MF_03030">
    <property type="entry name" value="MGME1"/>
    <property type="match status" value="1"/>
</dbReference>
<evidence type="ECO:0000256" key="8">
    <source>
        <dbReference type="ARBA" id="ARBA00023242"/>
    </source>
</evidence>
<keyword evidence="6 9" id="KW-0269">Exonuclease</keyword>
<dbReference type="Pfam" id="PF06087">
    <property type="entry name" value="Tyr-DNA_phospho"/>
    <property type="match status" value="3"/>
</dbReference>
<evidence type="ECO:0000256" key="3">
    <source>
        <dbReference type="ARBA" id="ARBA00022722"/>
    </source>
</evidence>
<dbReference type="Proteomes" id="UP000075883">
    <property type="component" value="Unassembled WGS sequence"/>
</dbReference>
<feature type="transmembrane region" description="Helical" evidence="14">
    <location>
        <begin position="1652"/>
        <end position="1670"/>
    </location>
</feature>
<comment type="similarity">
    <text evidence="9">Belongs to the MGME1 family.</text>
</comment>
<dbReference type="EnsemblMetazoa" id="ACUA000196-RA">
    <property type="protein sequence ID" value="ACUA000196-PA"/>
    <property type="gene ID" value="ACUA000196"/>
</dbReference>
<evidence type="ECO:0000259" key="15">
    <source>
        <dbReference type="Pfam" id="PF12248"/>
    </source>
</evidence>
<feature type="region of interest" description="Disordered" evidence="13">
    <location>
        <begin position="371"/>
        <end position="418"/>
    </location>
</feature>
<feature type="active site" description="Nucleophile" evidence="10">
    <location>
        <position position="593"/>
    </location>
</feature>
<evidence type="ECO:0000256" key="12">
    <source>
        <dbReference type="PIRSR" id="PIRSR610347-3"/>
    </source>
</evidence>
<evidence type="ECO:0000256" key="10">
    <source>
        <dbReference type="PIRSR" id="PIRSR610347-1"/>
    </source>
</evidence>
<evidence type="ECO:0000313" key="17">
    <source>
        <dbReference type="Proteomes" id="UP000075883"/>
    </source>
</evidence>
<dbReference type="SUPFAM" id="SSF56024">
    <property type="entry name" value="Phospholipase D/nuclease"/>
    <property type="match status" value="4"/>
</dbReference>
<proteinExistence type="inferred from homology"/>
<dbReference type="PANTHER" id="PTHR12415:SF0">
    <property type="entry name" value="TYROSYL-DNA PHOSPHODIESTERASE 1"/>
    <property type="match status" value="1"/>
</dbReference>
<keyword evidence="14" id="KW-0472">Membrane</keyword>
<dbReference type="SUPFAM" id="SSF63712">
    <property type="entry name" value="Nicotinic receptor ligand binding domain-like"/>
    <property type="match status" value="1"/>
</dbReference>
<dbReference type="GO" id="GO:0017005">
    <property type="term" value="F:3'-tyrosyl-DNA phosphodiesterase activity"/>
    <property type="evidence" value="ECO:0007669"/>
    <property type="project" value="TreeGrafter"/>
</dbReference>
<comment type="function">
    <text evidence="9">Metal-dependent single-stranded DNA (ssDNA) exonuclease involved in mitochondrial genome maintenance.</text>
</comment>
<evidence type="ECO:0000256" key="1">
    <source>
        <dbReference type="ARBA" id="ARBA00004123"/>
    </source>
</evidence>
<feature type="site" description="Interaction with DNA" evidence="12">
    <location>
        <position position="811"/>
    </location>
</feature>
<dbReference type="CDD" id="cd09193">
    <property type="entry name" value="PLDc_mTdp1_1"/>
    <property type="match status" value="2"/>
</dbReference>
<dbReference type="PANTHER" id="PTHR12415">
    <property type="entry name" value="TYROSYL-DNA PHOSPHODIESTERASE 1"/>
    <property type="match status" value="1"/>
</dbReference>
<dbReference type="InterPro" id="IPR036734">
    <property type="entry name" value="Neur_chan_lig-bd_sf"/>
</dbReference>
<dbReference type="EMBL" id="AXCM01002293">
    <property type="status" value="NOT_ANNOTATED_CDS"/>
    <property type="molecule type" value="Genomic_DNA"/>
</dbReference>
<dbReference type="GO" id="GO:0043504">
    <property type="term" value="P:mitochondrial DNA repair"/>
    <property type="evidence" value="ECO:0007669"/>
    <property type="project" value="UniProtKB-UniRule"/>
</dbReference>
<keyword evidence="8" id="KW-0539">Nucleus</keyword>
<comment type="subcellular location">
    <subcellularLocation>
        <location evidence="9">Mitochondrion</location>
    </subcellularLocation>
    <subcellularLocation>
        <location evidence="1">Nucleus</location>
    </subcellularLocation>
</comment>
<dbReference type="Gene3D" id="3.30.870.10">
    <property type="entry name" value="Endonuclease Chain A"/>
    <property type="match status" value="3"/>
</dbReference>
<protein>
    <recommendedName>
        <fullName evidence="9">Mitochondrial genome maintenance exonuclease 1</fullName>
        <ecNumber evidence="9">3.1.-.-</ecNumber>
    </recommendedName>
</protein>
<dbReference type="EC" id="3.1.-.-" evidence="9"/>
<feature type="transmembrane region" description="Helical" evidence="14">
    <location>
        <begin position="1708"/>
        <end position="1729"/>
    </location>
</feature>